<evidence type="ECO:0000313" key="1">
    <source>
        <dbReference type="EMBL" id="MDQ0437756.1"/>
    </source>
</evidence>
<protein>
    <submittedName>
        <fullName evidence="1">ABC-type transport system involved in Fe-S cluster assembly fused permease/ATPase subunit</fullName>
    </submittedName>
</protein>
<dbReference type="Proteomes" id="UP001241603">
    <property type="component" value="Unassembled WGS sequence"/>
</dbReference>
<dbReference type="EMBL" id="JAUSVO010000003">
    <property type="protein sequence ID" value="MDQ0437756.1"/>
    <property type="molecule type" value="Genomic_DNA"/>
</dbReference>
<dbReference type="SUPFAM" id="SSF52540">
    <property type="entry name" value="P-loop containing nucleoside triphosphate hydrolases"/>
    <property type="match status" value="1"/>
</dbReference>
<sequence length="87" mass="9300">MCSSPSAIQESLAELPVGRTTLVIAHRLATITRADSILVVKDGAIVEQGRHADLLGKSGGVYRRPHAAQPSIEQQDRVLATLNERSA</sequence>
<dbReference type="PANTHER" id="PTHR24222:SF76">
    <property type="entry name" value="MYCOBACTIN IMPORT ATP-BINDING_PERMEASE PROTEIN IRTB"/>
    <property type="match status" value="1"/>
</dbReference>
<proteinExistence type="predicted"/>
<accession>A0ABU0H8G3</accession>
<name>A0ABU0H8G3_9HYPH</name>
<dbReference type="PANTHER" id="PTHR24222">
    <property type="entry name" value="ABC TRANSPORTER B FAMILY"/>
    <property type="match status" value="1"/>
</dbReference>
<dbReference type="InterPro" id="IPR039421">
    <property type="entry name" value="Type_1_exporter"/>
</dbReference>
<gene>
    <name evidence="1" type="ORF">QO014_002148</name>
</gene>
<evidence type="ECO:0000313" key="2">
    <source>
        <dbReference type="Proteomes" id="UP001241603"/>
    </source>
</evidence>
<dbReference type="InterPro" id="IPR027417">
    <property type="entry name" value="P-loop_NTPase"/>
</dbReference>
<comment type="caution">
    <text evidence="1">The sequence shown here is derived from an EMBL/GenBank/DDBJ whole genome shotgun (WGS) entry which is preliminary data.</text>
</comment>
<dbReference type="Gene3D" id="3.40.50.300">
    <property type="entry name" value="P-loop containing nucleotide triphosphate hydrolases"/>
    <property type="match status" value="1"/>
</dbReference>
<reference evidence="1 2" key="1">
    <citation type="submission" date="2023-07" db="EMBL/GenBank/DDBJ databases">
        <title>Genomic Encyclopedia of Type Strains, Phase IV (KMG-IV): sequencing the most valuable type-strain genomes for metagenomic binning, comparative biology and taxonomic classification.</title>
        <authorList>
            <person name="Goeker M."/>
        </authorList>
    </citation>
    <scope>NUCLEOTIDE SEQUENCE [LARGE SCALE GENOMIC DNA]</scope>
    <source>
        <strain evidence="1 2">B6-8</strain>
    </source>
</reference>
<keyword evidence="2" id="KW-1185">Reference proteome</keyword>
<organism evidence="1 2">
    <name type="scientific">Kaistia dalseonensis</name>
    <dbReference type="NCBI Taxonomy" id="410840"/>
    <lineage>
        <taxon>Bacteria</taxon>
        <taxon>Pseudomonadati</taxon>
        <taxon>Pseudomonadota</taxon>
        <taxon>Alphaproteobacteria</taxon>
        <taxon>Hyphomicrobiales</taxon>
        <taxon>Kaistiaceae</taxon>
        <taxon>Kaistia</taxon>
    </lineage>
</organism>